<dbReference type="EC" id="2.7.13.3" evidence="2"/>
<evidence type="ECO:0000259" key="9">
    <source>
        <dbReference type="PROSITE" id="PS50109"/>
    </source>
</evidence>
<keyword evidence="5 10" id="KW-0418">Kinase</keyword>
<name>A0A0P0GXK4_9BACE</name>
<feature type="coiled-coil region" evidence="7">
    <location>
        <begin position="499"/>
        <end position="529"/>
    </location>
</feature>
<evidence type="ECO:0000256" key="6">
    <source>
        <dbReference type="ARBA" id="ARBA00023012"/>
    </source>
</evidence>
<accession>A0A0P0GXK4</accession>
<dbReference type="RefSeq" id="WP_029426715.1">
    <property type="nucleotide sequence ID" value="NZ_CP012801.1"/>
</dbReference>
<keyword evidence="8" id="KW-0812">Transmembrane</keyword>
<dbReference type="SUPFAM" id="SSF55874">
    <property type="entry name" value="ATPase domain of HSP90 chaperone/DNA topoisomerase II/histidine kinase"/>
    <property type="match status" value="1"/>
</dbReference>
<dbReference type="SMART" id="SM00387">
    <property type="entry name" value="HATPase_c"/>
    <property type="match status" value="1"/>
</dbReference>
<dbReference type="PRINTS" id="PR00344">
    <property type="entry name" value="BCTRLSENSOR"/>
</dbReference>
<evidence type="ECO:0000313" key="11">
    <source>
        <dbReference type="Proteomes" id="UP000061809"/>
    </source>
</evidence>
<dbReference type="InterPro" id="IPR036097">
    <property type="entry name" value="HisK_dim/P_sf"/>
</dbReference>
<sequence>MKNTFLPIYAWIFLFFFVLNSCSDREERRILIVHSYEESYVGYPDFNRLIDKEFRRNGVNADIRIVYLDCEAFQEEPELKYMYHLLDSVSDGWEPEVILVNDDQAAYSLFKCCHPLAKEIPVVFGGVNYPNWELLKEYPNVTGFHDRMDLMKNIRLGAKLFGEDVELFTVLDSTYIDRQIRADIENQLKDEKVTCMVGYSGTPREKRLYYPHKEGYARFSSLSVRIGKKQETANFIWTLSKYSIGMCYLQMKRDYTSVNIGNICASPSLTAINEAFGYNEKLLGGYITTFPILAEEEVSAAIRILHGEKPSGIPVRESRKKYVVDWNVMQQRGISKESIPAECTIINIPFREEYPVAWGTGVVLIIILLSTLFVWLFFLYRREQGRKRRALYELESEKETLALAIEGSDTFAWKLENDHFVFEKEFWISQKMSAKSLGFEELLSFMHPDHWDEVRGYWKNISKAGKVVSQVRCDFNEKGYQWWEFRYKTILLPGGGYKAAGLLLNIQAIKDREQELEEARLLAEKAELKQSFLANMSHEIRTPLNAIVGFSNILALDDGVSPEERLEYIGSINKNSDLLLKLINDILELSRIESGYMSFEYEKCFVSELVDSIYMTHQMLISEQLEFIKELDAVQVEVMVDKGRLTQVITNFLNNASKFTKTGYIKLGYRYLSESDRVAIYVEDTGRGIELSEQKMIFSRFYKQDEFSQGAGLGLSICQVIVEKLRGKIELWSEPGKGSRFTVVLPVVKATSDEL</sequence>
<organism evidence="10 11">
    <name type="scientific">Bacteroides cellulosilyticus</name>
    <dbReference type="NCBI Taxonomy" id="246787"/>
    <lineage>
        <taxon>Bacteria</taxon>
        <taxon>Pseudomonadati</taxon>
        <taxon>Bacteroidota</taxon>
        <taxon>Bacteroidia</taxon>
        <taxon>Bacteroidales</taxon>
        <taxon>Bacteroidaceae</taxon>
        <taxon>Bacteroides</taxon>
    </lineage>
</organism>
<evidence type="ECO:0000256" key="4">
    <source>
        <dbReference type="ARBA" id="ARBA00022679"/>
    </source>
</evidence>
<evidence type="ECO:0000256" key="2">
    <source>
        <dbReference type="ARBA" id="ARBA00012438"/>
    </source>
</evidence>
<dbReference type="EMBL" id="CP012801">
    <property type="protein sequence ID" value="ALJ62266.1"/>
    <property type="molecule type" value="Genomic_DNA"/>
</dbReference>
<keyword evidence="8" id="KW-1133">Transmembrane helix</keyword>
<reference evidence="10 11" key="1">
    <citation type="journal article" date="2015" name="Science">
        <title>Genetic determinants of in vivo fitness and diet responsiveness in multiple human gut Bacteroides.</title>
        <authorList>
            <person name="Wu M."/>
            <person name="McNulty N.P."/>
            <person name="Rodionov D.A."/>
            <person name="Khoroshkin M.S."/>
            <person name="Griffin N.W."/>
            <person name="Cheng J."/>
            <person name="Latreille P."/>
            <person name="Kerstetter R.A."/>
            <person name="Terrapon N."/>
            <person name="Henrissat B."/>
            <person name="Osterman A.L."/>
            <person name="Gordon J.I."/>
        </authorList>
    </citation>
    <scope>NUCLEOTIDE SEQUENCE [LARGE SCALE GENOMIC DNA]</scope>
    <source>
        <strain evidence="10 11">WH2</strain>
    </source>
</reference>
<evidence type="ECO:0000313" key="10">
    <source>
        <dbReference type="EMBL" id="ALJ62266.1"/>
    </source>
</evidence>
<feature type="domain" description="Histidine kinase" evidence="9">
    <location>
        <begin position="535"/>
        <end position="749"/>
    </location>
</feature>
<comment type="catalytic activity">
    <reaction evidence="1">
        <text>ATP + protein L-histidine = ADP + protein N-phospho-L-histidine.</text>
        <dbReference type="EC" id="2.7.13.3"/>
    </reaction>
</comment>
<dbReference type="CDD" id="cd00082">
    <property type="entry name" value="HisKA"/>
    <property type="match status" value="1"/>
</dbReference>
<evidence type="ECO:0000256" key="8">
    <source>
        <dbReference type="SAM" id="Phobius"/>
    </source>
</evidence>
<dbReference type="PANTHER" id="PTHR43711:SF31">
    <property type="entry name" value="HISTIDINE KINASE"/>
    <property type="match status" value="1"/>
</dbReference>
<feature type="transmembrane region" description="Helical" evidence="8">
    <location>
        <begin position="356"/>
        <end position="380"/>
    </location>
</feature>
<dbReference type="InterPro" id="IPR005467">
    <property type="entry name" value="His_kinase_dom"/>
</dbReference>
<dbReference type="InterPro" id="IPR003661">
    <property type="entry name" value="HisK_dim/P_dom"/>
</dbReference>
<dbReference type="InterPro" id="IPR050736">
    <property type="entry name" value="Sensor_HK_Regulatory"/>
</dbReference>
<keyword evidence="8" id="KW-0472">Membrane</keyword>
<dbReference type="Pfam" id="PF02518">
    <property type="entry name" value="HATPase_c"/>
    <property type="match status" value="1"/>
</dbReference>
<dbReference type="KEGG" id="bcel:BcellWH2_05058"/>
<dbReference type="Gene3D" id="3.30.565.10">
    <property type="entry name" value="Histidine kinase-like ATPase, C-terminal domain"/>
    <property type="match status" value="1"/>
</dbReference>
<dbReference type="PROSITE" id="PS50109">
    <property type="entry name" value="HIS_KIN"/>
    <property type="match status" value="1"/>
</dbReference>
<dbReference type="Pfam" id="PF00512">
    <property type="entry name" value="HisKA"/>
    <property type="match status" value="1"/>
</dbReference>
<evidence type="ECO:0000256" key="7">
    <source>
        <dbReference type="SAM" id="Coils"/>
    </source>
</evidence>
<dbReference type="AlphaFoldDB" id="A0A0P0GXK4"/>
<proteinExistence type="predicted"/>
<dbReference type="InterPro" id="IPR036890">
    <property type="entry name" value="HATPase_C_sf"/>
</dbReference>
<evidence type="ECO:0000256" key="5">
    <source>
        <dbReference type="ARBA" id="ARBA00022777"/>
    </source>
</evidence>
<keyword evidence="6" id="KW-0902">Two-component regulatory system</keyword>
<keyword evidence="4 10" id="KW-0808">Transferase</keyword>
<evidence type="ECO:0000256" key="1">
    <source>
        <dbReference type="ARBA" id="ARBA00000085"/>
    </source>
</evidence>
<dbReference type="SMART" id="SM00388">
    <property type="entry name" value="HisKA"/>
    <property type="match status" value="1"/>
</dbReference>
<dbReference type="SUPFAM" id="SSF47384">
    <property type="entry name" value="Homodimeric domain of signal transducing histidine kinase"/>
    <property type="match status" value="1"/>
</dbReference>
<dbReference type="Gene3D" id="1.10.287.130">
    <property type="match status" value="1"/>
</dbReference>
<dbReference type="InterPro" id="IPR003594">
    <property type="entry name" value="HATPase_dom"/>
</dbReference>
<keyword evidence="7" id="KW-0175">Coiled coil</keyword>
<dbReference type="InterPro" id="IPR004358">
    <property type="entry name" value="Sig_transdc_His_kin-like_C"/>
</dbReference>
<dbReference type="PANTHER" id="PTHR43711">
    <property type="entry name" value="TWO-COMPONENT HISTIDINE KINASE"/>
    <property type="match status" value="1"/>
</dbReference>
<keyword evidence="3" id="KW-0597">Phosphoprotein</keyword>
<dbReference type="GO" id="GO:0000155">
    <property type="term" value="F:phosphorelay sensor kinase activity"/>
    <property type="evidence" value="ECO:0007669"/>
    <property type="project" value="InterPro"/>
</dbReference>
<protein>
    <recommendedName>
        <fullName evidence="2">histidine kinase</fullName>
        <ecNumber evidence="2">2.7.13.3</ecNumber>
    </recommendedName>
</protein>
<evidence type="ECO:0000256" key="3">
    <source>
        <dbReference type="ARBA" id="ARBA00022553"/>
    </source>
</evidence>
<dbReference type="Proteomes" id="UP000061809">
    <property type="component" value="Chromosome"/>
</dbReference>
<gene>
    <name evidence="10" type="primary">rcsC_2</name>
    <name evidence="10" type="ORF">BcellWH2_05058</name>
</gene>
<dbReference type="PATRIC" id="fig|246787.4.peg.5222"/>